<evidence type="ECO:0000313" key="7">
    <source>
        <dbReference type="EMBL" id="GEP42969.1"/>
    </source>
</evidence>
<dbReference type="InterPro" id="IPR036390">
    <property type="entry name" value="WH_DNA-bd_sf"/>
</dbReference>
<evidence type="ECO:0000256" key="4">
    <source>
        <dbReference type="ARBA" id="ARBA00023163"/>
    </source>
</evidence>
<evidence type="ECO:0000256" key="3">
    <source>
        <dbReference type="ARBA" id="ARBA00023125"/>
    </source>
</evidence>
<accession>A0A512M8B9</accession>
<dbReference type="PANTHER" id="PTHR30346:SF17">
    <property type="entry name" value="LYSR FAMILY TRANSCRIPTIONAL REGULATOR"/>
    <property type="match status" value="1"/>
</dbReference>
<dbReference type="RefSeq" id="WP_246145705.1">
    <property type="nucleotide sequence ID" value="NZ_BKAG01000013.1"/>
</dbReference>
<evidence type="ECO:0000256" key="1">
    <source>
        <dbReference type="ARBA" id="ARBA00009437"/>
    </source>
</evidence>
<dbReference type="GO" id="GO:0003700">
    <property type="term" value="F:DNA-binding transcription factor activity"/>
    <property type="evidence" value="ECO:0007669"/>
    <property type="project" value="InterPro"/>
</dbReference>
<proteinExistence type="inferred from homology"/>
<dbReference type="PROSITE" id="PS50931">
    <property type="entry name" value="HTH_LYSR"/>
    <property type="match status" value="1"/>
</dbReference>
<dbReference type="InterPro" id="IPR005119">
    <property type="entry name" value="LysR_subst-bd"/>
</dbReference>
<feature type="domain" description="HTH lysR-type" evidence="6">
    <location>
        <begin position="6"/>
        <end position="63"/>
    </location>
</feature>
<dbReference type="AlphaFoldDB" id="A0A512M8B9"/>
<dbReference type="Pfam" id="PF03466">
    <property type="entry name" value="LysR_substrate"/>
    <property type="match status" value="1"/>
</dbReference>
<dbReference type="PRINTS" id="PR00039">
    <property type="entry name" value="HTHLYSR"/>
</dbReference>
<evidence type="ECO:0000256" key="2">
    <source>
        <dbReference type="ARBA" id="ARBA00023015"/>
    </source>
</evidence>
<evidence type="ECO:0000313" key="8">
    <source>
        <dbReference type="Proteomes" id="UP000321577"/>
    </source>
</evidence>
<dbReference type="Proteomes" id="UP000321577">
    <property type="component" value="Unassembled WGS sequence"/>
</dbReference>
<protein>
    <submittedName>
        <fullName evidence="7">LysR family transcriptional regulator</fullName>
    </submittedName>
</protein>
<dbReference type="GO" id="GO:0003677">
    <property type="term" value="F:DNA binding"/>
    <property type="evidence" value="ECO:0007669"/>
    <property type="project" value="UniProtKB-KW"/>
</dbReference>
<keyword evidence="8" id="KW-1185">Reference proteome</keyword>
<feature type="coiled-coil region" evidence="5">
    <location>
        <begin position="27"/>
        <end position="90"/>
    </location>
</feature>
<dbReference type="InterPro" id="IPR036388">
    <property type="entry name" value="WH-like_DNA-bd_sf"/>
</dbReference>
<dbReference type="InterPro" id="IPR000847">
    <property type="entry name" value="LysR_HTH_N"/>
</dbReference>
<dbReference type="PANTHER" id="PTHR30346">
    <property type="entry name" value="TRANSCRIPTIONAL DUAL REGULATOR HCAR-RELATED"/>
    <property type="match status" value="1"/>
</dbReference>
<keyword evidence="3" id="KW-0238">DNA-binding</keyword>
<dbReference type="SUPFAM" id="SSF46785">
    <property type="entry name" value="Winged helix' DNA-binding domain"/>
    <property type="match status" value="1"/>
</dbReference>
<keyword evidence="2" id="KW-0805">Transcription regulation</keyword>
<comment type="similarity">
    <text evidence="1">Belongs to the LysR transcriptional regulatory family.</text>
</comment>
<reference evidence="7 8" key="1">
    <citation type="submission" date="2019-07" db="EMBL/GenBank/DDBJ databases">
        <title>Whole genome shotgun sequence of Brevifollis gellanilyticus NBRC 108608.</title>
        <authorList>
            <person name="Hosoyama A."/>
            <person name="Uohara A."/>
            <person name="Ohji S."/>
            <person name="Ichikawa N."/>
        </authorList>
    </citation>
    <scope>NUCLEOTIDE SEQUENCE [LARGE SCALE GENOMIC DNA]</scope>
    <source>
        <strain evidence="7 8">NBRC 108608</strain>
    </source>
</reference>
<keyword evidence="5" id="KW-0175">Coiled coil</keyword>
<dbReference type="EMBL" id="BKAG01000013">
    <property type="protein sequence ID" value="GEP42969.1"/>
    <property type="molecule type" value="Genomic_DNA"/>
</dbReference>
<dbReference type="SUPFAM" id="SSF53850">
    <property type="entry name" value="Periplasmic binding protein-like II"/>
    <property type="match status" value="1"/>
</dbReference>
<dbReference type="Pfam" id="PF00126">
    <property type="entry name" value="HTH_1"/>
    <property type="match status" value="1"/>
</dbReference>
<dbReference type="FunFam" id="1.10.10.10:FF:000001">
    <property type="entry name" value="LysR family transcriptional regulator"/>
    <property type="match status" value="1"/>
</dbReference>
<evidence type="ECO:0000259" key="6">
    <source>
        <dbReference type="PROSITE" id="PS50931"/>
    </source>
</evidence>
<dbReference type="GO" id="GO:0032993">
    <property type="term" value="C:protein-DNA complex"/>
    <property type="evidence" value="ECO:0007669"/>
    <property type="project" value="TreeGrafter"/>
</dbReference>
<gene>
    <name evidence="7" type="ORF">BGE01nite_22600</name>
</gene>
<name>A0A512M8B9_9BACT</name>
<sequence length="313" mass="34404">MMNSDMELRHLRYFTAVAEALNFTKAAARLKIAQPALSRQVQDLEDEIGVDLLKRSPRGVTLTAEGKLFLEEARDTLKRVEDAVLKVRALARGEYGELQIGYAPSPSLELLPPALSAFRAAAPSVKVVLHDLAGDELTSGLHDGSLELAVMIQPSLESGAGLEFEELRRYPFYVAMPAGHPLSKLKTVTVERLAEEALVAFRRLDYSEYYRILDSIYPPPGPRPRIAVECDGVSSLITEIEIGKGVGLVSEIFQRAAGKRLVYRRLSNCQEFHRVGIARSIKGDVTPAGERFCEILRKVSKSGTSKSARPGSV</sequence>
<organism evidence="7 8">
    <name type="scientific">Brevifollis gellanilyticus</name>
    <dbReference type="NCBI Taxonomy" id="748831"/>
    <lineage>
        <taxon>Bacteria</taxon>
        <taxon>Pseudomonadati</taxon>
        <taxon>Verrucomicrobiota</taxon>
        <taxon>Verrucomicrobiia</taxon>
        <taxon>Verrucomicrobiales</taxon>
        <taxon>Verrucomicrobiaceae</taxon>
    </lineage>
</organism>
<comment type="caution">
    <text evidence="7">The sequence shown here is derived from an EMBL/GenBank/DDBJ whole genome shotgun (WGS) entry which is preliminary data.</text>
</comment>
<dbReference type="CDD" id="cd08414">
    <property type="entry name" value="PBP2_LTTR_aromatics_like"/>
    <property type="match status" value="1"/>
</dbReference>
<dbReference type="Gene3D" id="3.40.190.10">
    <property type="entry name" value="Periplasmic binding protein-like II"/>
    <property type="match status" value="2"/>
</dbReference>
<keyword evidence="4" id="KW-0804">Transcription</keyword>
<evidence type="ECO:0000256" key="5">
    <source>
        <dbReference type="SAM" id="Coils"/>
    </source>
</evidence>
<dbReference type="Gene3D" id="1.10.10.10">
    <property type="entry name" value="Winged helix-like DNA-binding domain superfamily/Winged helix DNA-binding domain"/>
    <property type="match status" value="1"/>
</dbReference>